<evidence type="ECO:0000313" key="3">
    <source>
        <dbReference type="Proteomes" id="UP000199672"/>
    </source>
</evidence>
<feature type="chain" id="PRO_5011441096" description="Lipoprotein" evidence="1">
    <location>
        <begin position="23"/>
        <end position="216"/>
    </location>
</feature>
<sequence>MNSSIKLIMLVFITLLSSCSHDNESDQDLNANKGYLKIGSQTVELSQGYLENYGVRGNAYNIDFSLRSKSISDKEDGAVVYFELFSSLKNNLAKGDYSFGGYSEATAYTFTKWGQSLLGKNINAEKGGMSVANGVSIKPTSGTFKVSDNGDNYKVSFTGKGTASYYKDGVLSSTQNDVSFILQYKGNVSRFEAKNFTAKKSNSMLRVEKDHAIIFN</sequence>
<feature type="signal peptide" evidence="1">
    <location>
        <begin position="1"/>
        <end position="22"/>
    </location>
</feature>
<gene>
    <name evidence="2" type="ORF">SAMN05216297_110225</name>
</gene>
<proteinExistence type="predicted"/>
<accession>A0A1I1UF02</accession>
<keyword evidence="1" id="KW-0732">Signal</keyword>
<dbReference type="PROSITE" id="PS51257">
    <property type="entry name" value="PROKAR_LIPOPROTEIN"/>
    <property type="match status" value="1"/>
</dbReference>
<evidence type="ECO:0008006" key="4">
    <source>
        <dbReference type="Google" id="ProtNLM"/>
    </source>
</evidence>
<name>A0A1I1UF02_9FLAO</name>
<evidence type="ECO:0000313" key="2">
    <source>
        <dbReference type="EMBL" id="SFD66530.1"/>
    </source>
</evidence>
<organism evidence="2 3">
    <name type="scientific">Flavobacterium phragmitis</name>
    <dbReference type="NCBI Taxonomy" id="739143"/>
    <lineage>
        <taxon>Bacteria</taxon>
        <taxon>Pseudomonadati</taxon>
        <taxon>Bacteroidota</taxon>
        <taxon>Flavobacteriia</taxon>
        <taxon>Flavobacteriales</taxon>
        <taxon>Flavobacteriaceae</taxon>
        <taxon>Flavobacterium</taxon>
    </lineage>
</organism>
<dbReference type="AlphaFoldDB" id="A0A1I1UF02"/>
<dbReference type="EMBL" id="FOMH01000010">
    <property type="protein sequence ID" value="SFD66530.1"/>
    <property type="molecule type" value="Genomic_DNA"/>
</dbReference>
<keyword evidence="3" id="KW-1185">Reference proteome</keyword>
<reference evidence="3" key="1">
    <citation type="submission" date="2016-10" db="EMBL/GenBank/DDBJ databases">
        <authorList>
            <person name="Varghese N."/>
            <person name="Submissions S."/>
        </authorList>
    </citation>
    <scope>NUCLEOTIDE SEQUENCE [LARGE SCALE GENOMIC DNA]</scope>
    <source>
        <strain evidence="3">CGMCC 1.10370</strain>
    </source>
</reference>
<evidence type="ECO:0000256" key="1">
    <source>
        <dbReference type="SAM" id="SignalP"/>
    </source>
</evidence>
<dbReference type="OrthoDB" id="1334519at2"/>
<protein>
    <recommendedName>
        <fullName evidence="4">Lipoprotein</fullName>
    </recommendedName>
</protein>
<dbReference type="Proteomes" id="UP000199672">
    <property type="component" value="Unassembled WGS sequence"/>
</dbReference>
<dbReference type="RefSeq" id="WP_143102104.1">
    <property type="nucleotide sequence ID" value="NZ_FOMH01000010.1"/>
</dbReference>